<gene>
    <name evidence="1" type="ORF">DFR39_101373</name>
</gene>
<dbReference type="RefSeq" id="WP_133601832.1">
    <property type="nucleotide sequence ID" value="NZ_JAUFPJ010000001.1"/>
</dbReference>
<evidence type="ECO:0000313" key="1">
    <source>
        <dbReference type="EMBL" id="TDP12899.1"/>
    </source>
</evidence>
<protein>
    <submittedName>
        <fullName evidence="1">Uncharacterized protein</fullName>
    </submittedName>
</protein>
<sequence>MPAPLPTHGEGGSTELRWQPVSGASAYLLWAQWRVPEAEVLKTLELSTEQPQFALPASPAPERLLKLQVELISLCADGTRSRPALLRQFQQALAGSDCPPPQPLPSVREPGGKAVLARWQAQAHERFELRWEAGGRDAGAGAMDSGDATVSEGQWRLSSAHSEAFEQPWLMRVQRLCSKRQRSAPSYWLVP</sequence>
<dbReference type="Proteomes" id="UP000295357">
    <property type="component" value="Unassembled WGS sequence"/>
</dbReference>
<dbReference type="EMBL" id="SNXE01000001">
    <property type="protein sequence ID" value="TDP12899.1"/>
    <property type="molecule type" value="Genomic_DNA"/>
</dbReference>
<keyword evidence="2" id="KW-1185">Reference proteome</keyword>
<evidence type="ECO:0000313" key="2">
    <source>
        <dbReference type="Proteomes" id="UP000295357"/>
    </source>
</evidence>
<name>A0A4R6NAV0_9BURK</name>
<organism evidence="1 2">
    <name type="scientific">Roseateles asaccharophilus</name>
    <dbReference type="NCBI Taxonomy" id="582607"/>
    <lineage>
        <taxon>Bacteria</taxon>
        <taxon>Pseudomonadati</taxon>
        <taxon>Pseudomonadota</taxon>
        <taxon>Betaproteobacteria</taxon>
        <taxon>Burkholderiales</taxon>
        <taxon>Sphaerotilaceae</taxon>
        <taxon>Roseateles</taxon>
    </lineage>
</organism>
<dbReference type="OrthoDB" id="9787436at2"/>
<accession>A0A4R6NAV0</accession>
<proteinExistence type="predicted"/>
<comment type="caution">
    <text evidence="1">The sequence shown here is derived from an EMBL/GenBank/DDBJ whole genome shotgun (WGS) entry which is preliminary data.</text>
</comment>
<reference evidence="1 2" key="1">
    <citation type="submission" date="2019-03" db="EMBL/GenBank/DDBJ databases">
        <title>Genomic Encyclopedia of Type Strains, Phase IV (KMG-IV): sequencing the most valuable type-strain genomes for metagenomic binning, comparative biology and taxonomic classification.</title>
        <authorList>
            <person name="Goeker M."/>
        </authorList>
    </citation>
    <scope>NUCLEOTIDE SEQUENCE [LARGE SCALE GENOMIC DNA]</scope>
    <source>
        <strain evidence="1 2">DSM 25082</strain>
    </source>
</reference>
<dbReference type="AlphaFoldDB" id="A0A4R6NAV0"/>